<dbReference type="CDD" id="cd01205">
    <property type="entry name" value="EVH1_WASP-like"/>
    <property type="match status" value="1"/>
</dbReference>
<dbReference type="InterPro" id="IPR011993">
    <property type="entry name" value="PH-like_dom_sf"/>
</dbReference>
<evidence type="ECO:0000313" key="4">
    <source>
        <dbReference type="Proteomes" id="UP000230750"/>
    </source>
</evidence>
<dbReference type="FunFam" id="2.30.29.30:FF:000130">
    <property type="entry name" value="neural Wiskott-Aldrich syndrome protein"/>
    <property type="match status" value="1"/>
</dbReference>
<dbReference type="EMBL" id="MRZV01000501">
    <property type="protein sequence ID" value="PIK48799.1"/>
    <property type="molecule type" value="Genomic_DNA"/>
</dbReference>
<dbReference type="Gene3D" id="2.30.29.30">
    <property type="entry name" value="Pleckstrin-homology domain (PH domain)/Phosphotyrosine-binding domain (PTB)"/>
    <property type="match status" value="1"/>
</dbReference>
<organism evidence="3 4">
    <name type="scientific">Stichopus japonicus</name>
    <name type="common">Sea cucumber</name>
    <dbReference type="NCBI Taxonomy" id="307972"/>
    <lineage>
        <taxon>Eukaryota</taxon>
        <taxon>Metazoa</taxon>
        <taxon>Echinodermata</taxon>
        <taxon>Eleutherozoa</taxon>
        <taxon>Echinozoa</taxon>
        <taxon>Holothuroidea</taxon>
        <taxon>Aspidochirotacea</taxon>
        <taxon>Aspidochirotida</taxon>
        <taxon>Stichopodidae</taxon>
        <taxon>Apostichopus</taxon>
    </lineage>
</organism>
<dbReference type="Pfam" id="PF00568">
    <property type="entry name" value="WH1"/>
    <property type="match status" value="1"/>
</dbReference>
<evidence type="ECO:0000256" key="1">
    <source>
        <dbReference type="SAM" id="MobiDB-lite"/>
    </source>
</evidence>
<name>A0A2G8KLB2_STIJA</name>
<dbReference type="OrthoDB" id="8963340at2759"/>
<protein>
    <recommendedName>
        <fullName evidence="2">WH1 domain-containing protein</fullName>
    </recommendedName>
</protein>
<sequence>MAKQAKDINASCSLLSPEENEELWSMLGPRCQTEASAIVQLYLTELPDNKKWSMAGTGVACFIKDNPLRSYFIRIYDFQAKSVFWELELYKTFVYHRFEDFFAYFETEDCWAALNFANEEEAKQFGEVVQHRIDIRMRKKEKRKSNAGQGKLTPASPQTPAPALAPSPVTVLGTPVTKTPKIDEKAK</sequence>
<comment type="caution">
    <text evidence="3">The sequence shown here is derived from an EMBL/GenBank/DDBJ whole genome shotgun (WGS) entry which is preliminary data.</text>
</comment>
<proteinExistence type="predicted"/>
<evidence type="ECO:0000313" key="3">
    <source>
        <dbReference type="EMBL" id="PIK48799.1"/>
    </source>
</evidence>
<keyword evidence="4" id="KW-1185">Reference proteome</keyword>
<gene>
    <name evidence="3" type="ORF">BSL78_14337</name>
</gene>
<dbReference type="Proteomes" id="UP000230750">
    <property type="component" value="Unassembled WGS sequence"/>
</dbReference>
<dbReference type="STRING" id="307972.A0A2G8KLB2"/>
<dbReference type="AlphaFoldDB" id="A0A2G8KLB2"/>
<dbReference type="InterPro" id="IPR033927">
    <property type="entry name" value="WASPfam_EVH1"/>
</dbReference>
<evidence type="ECO:0000259" key="2">
    <source>
        <dbReference type="PROSITE" id="PS50229"/>
    </source>
</evidence>
<dbReference type="SUPFAM" id="SSF50729">
    <property type="entry name" value="PH domain-like"/>
    <property type="match status" value="1"/>
</dbReference>
<dbReference type="SMART" id="SM00461">
    <property type="entry name" value="WH1"/>
    <property type="match status" value="1"/>
</dbReference>
<accession>A0A2G8KLB2</accession>
<dbReference type="InterPro" id="IPR000697">
    <property type="entry name" value="WH1/EVH1_dom"/>
</dbReference>
<feature type="non-terminal residue" evidence="3">
    <location>
        <position position="187"/>
    </location>
</feature>
<feature type="region of interest" description="Disordered" evidence="1">
    <location>
        <begin position="138"/>
        <end position="187"/>
    </location>
</feature>
<dbReference type="PROSITE" id="PS50229">
    <property type="entry name" value="WH1"/>
    <property type="match status" value="1"/>
</dbReference>
<reference evidence="3 4" key="1">
    <citation type="journal article" date="2017" name="PLoS Biol.">
        <title>The sea cucumber genome provides insights into morphological evolution and visceral regeneration.</title>
        <authorList>
            <person name="Zhang X."/>
            <person name="Sun L."/>
            <person name="Yuan J."/>
            <person name="Sun Y."/>
            <person name="Gao Y."/>
            <person name="Zhang L."/>
            <person name="Li S."/>
            <person name="Dai H."/>
            <person name="Hamel J.F."/>
            <person name="Liu C."/>
            <person name="Yu Y."/>
            <person name="Liu S."/>
            <person name="Lin W."/>
            <person name="Guo K."/>
            <person name="Jin S."/>
            <person name="Xu P."/>
            <person name="Storey K.B."/>
            <person name="Huan P."/>
            <person name="Zhang T."/>
            <person name="Zhou Y."/>
            <person name="Zhang J."/>
            <person name="Lin C."/>
            <person name="Li X."/>
            <person name="Xing L."/>
            <person name="Huo D."/>
            <person name="Sun M."/>
            <person name="Wang L."/>
            <person name="Mercier A."/>
            <person name="Li F."/>
            <person name="Yang H."/>
            <person name="Xiang J."/>
        </authorList>
    </citation>
    <scope>NUCLEOTIDE SEQUENCE [LARGE SCALE GENOMIC DNA]</scope>
    <source>
        <strain evidence="3">Shaxun</strain>
        <tissue evidence="3">Muscle</tissue>
    </source>
</reference>
<feature type="domain" description="WH1" evidence="2">
    <location>
        <begin position="26"/>
        <end position="136"/>
    </location>
</feature>